<protein>
    <submittedName>
        <fullName evidence="1">Uncharacterized protein</fullName>
    </submittedName>
</protein>
<gene>
    <name evidence="1" type="ORF">GCM10009747_01250</name>
</gene>
<organism evidence="1 2">
    <name type="scientific">Agromyces humatus</name>
    <dbReference type="NCBI Taxonomy" id="279573"/>
    <lineage>
        <taxon>Bacteria</taxon>
        <taxon>Bacillati</taxon>
        <taxon>Actinomycetota</taxon>
        <taxon>Actinomycetes</taxon>
        <taxon>Micrococcales</taxon>
        <taxon>Microbacteriaceae</taxon>
        <taxon>Agromyces</taxon>
    </lineage>
</organism>
<keyword evidence="2" id="KW-1185">Reference proteome</keyword>
<proteinExistence type="predicted"/>
<accession>A0ABN2K4G4</accession>
<name>A0ABN2K4G4_9MICO</name>
<reference evidence="1 2" key="1">
    <citation type="journal article" date="2019" name="Int. J. Syst. Evol. Microbiol.">
        <title>The Global Catalogue of Microorganisms (GCM) 10K type strain sequencing project: providing services to taxonomists for standard genome sequencing and annotation.</title>
        <authorList>
            <consortium name="The Broad Institute Genomics Platform"/>
            <consortium name="The Broad Institute Genome Sequencing Center for Infectious Disease"/>
            <person name="Wu L."/>
            <person name="Ma J."/>
        </authorList>
    </citation>
    <scope>NUCLEOTIDE SEQUENCE [LARGE SCALE GENOMIC DNA]</scope>
    <source>
        <strain evidence="1 2">JCM 14319</strain>
    </source>
</reference>
<dbReference type="Proteomes" id="UP001500506">
    <property type="component" value="Unassembled WGS sequence"/>
</dbReference>
<comment type="caution">
    <text evidence="1">The sequence shown here is derived from an EMBL/GenBank/DDBJ whole genome shotgun (WGS) entry which is preliminary data.</text>
</comment>
<sequence>MRGVLHRLNAPTAGRPARRAHALPMILTLSLGGELGRTVDVALRVDYRTRQCVVSEPMPSIVTVTVEPSRRNTWGLRE</sequence>
<evidence type="ECO:0000313" key="2">
    <source>
        <dbReference type="Proteomes" id="UP001500506"/>
    </source>
</evidence>
<dbReference type="EMBL" id="BAAANH010000001">
    <property type="protein sequence ID" value="GAA1747873.1"/>
    <property type="molecule type" value="Genomic_DNA"/>
</dbReference>
<evidence type="ECO:0000313" key="1">
    <source>
        <dbReference type="EMBL" id="GAA1747873.1"/>
    </source>
</evidence>